<dbReference type="AlphaFoldDB" id="A0A438C5P0"/>
<dbReference type="EMBL" id="QGNW01002521">
    <property type="protein sequence ID" value="RVW18565.1"/>
    <property type="molecule type" value="Genomic_DNA"/>
</dbReference>
<dbReference type="Proteomes" id="UP000288805">
    <property type="component" value="Unassembled WGS sequence"/>
</dbReference>
<protein>
    <submittedName>
        <fullName evidence="1">Uncharacterized protein</fullName>
    </submittedName>
</protein>
<name>A0A438C5P0_VITVI</name>
<organism evidence="1 2">
    <name type="scientific">Vitis vinifera</name>
    <name type="common">Grape</name>
    <dbReference type="NCBI Taxonomy" id="29760"/>
    <lineage>
        <taxon>Eukaryota</taxon>
        <taxon>Viridiplantae</taxon>
        <taxon>Streptophyta</taxon>
        <taxon>Embryophyta</taxon>
        <taxon>Tracheophyta</taxon>
        <taxon>Spermatophyta</taxon>
        <taxon>Magnoliopsida</taxon>
        <taxon>eudicotyledons</taxon>
        <taxon>Gunneridae</taxon>
        <taxon>Pentapetalae</taxon>
        <taxon>rosids</taxon>
        <taxon>Vitales</taxon>
        <taxon>Vitaceae</taxon>
        <taxon>Viteae</taxon>
        <taxon>Vitis</taxon>
    </lineage>
</organism>
<evidence type="ECO:0000313" key="1">
    <source>
        <dbReference type="EMBL" id="RVW18565.1"/>
    </source>
</evidence>
<accession>A0A438C5P0</accession>
<reference evidence="1 2" key="1">
    <citation type="journal article" date="2018" name="PLoS Genet.">
        <title>Population sequencing reveals clonal diversity and ancestral inbreeding in the grapevine cultivar Chardonnay.</title>
        <authorList>
            <person name="Roach M.J."/>
            <person name="Johnson D.L."/>
            <person name="Bohlmann J."/>
            <person name="van Vuuren H.J."/>
            <person name="Jones S.J."/>
            <person name="Pretorius I.S."/>
            <person name="Schmidt S.A."/>
            <person name="Borneman A.R."/>
        </authorList>
    </citation>
    <scope>NUCLEOTIDE SEQUENCE [LARGE SCALE GENOMIC DNA]</scope>
    <source>
        <strain evidence="2">cv. Chardonnay</strain>
        <tissue evidence="1">Leaf</tissue>
    </source>
</reference>
<evidence type="ECO:0000313" key="2">
    <source>
        <dbReference type="Proteomes" id="UP000288805"/>
    </source>
</evidence>
<comment type="caution">
    <text evidence="1">The sequence shown here is derived from an EMBL/GenBank/DDBJ whole genome shotgun (WGS) entry which is preliminary data.</text>
</comment>
<proteinExistence type="predicted"/>
<gene>
    <name evidence="1" type="ORF">CK203_101321</name>
</gene>
<sequence>MPFNPLSAYTRRRDHRLLHPLSHQYVVLQLRGLGLQALESRLGIHSLILRPLPILNVLSVSHRKPLSRGLWSPRYPLRTIQIVEPDHSIPSYILTLRPCDSSRSLGIHLDYSRGILEVRHVAEALHIPYELVDPADFWEWSPISQRDMVHILSRRTLILSQLVSQLIHVLSMVPDSGAI</sequence>